<evidence type="ECO:0000313" key="3">
    <source>
        <dbReference type="Proteomes" id="UP000823868"/>
    </source>
</evidence>
<keyword evidence="1" id="KW-0472">Membrane</keyword>
<gene>
    <name evidence="2" type="ORF">H9841_02410</name>
</gene>
<keyword evidence="1" id="KW-1133">Transmembrane helix</keyword>
<feature type="transmembrane region" description="Helical" evidence="1">
    <location>
        <begin position="58"/>
        <end position="75"/>
    </location>
</feature>
<keyword evidence="1" id="KW-0812">Transmembrane</keyword>
<dbReference type="AlphaFoldDB" id="A0A9D1Y712"/>
<organism evidence="2 3">
    <name type="scientific">Candidatus Flavonifractor merdigallinarum</name>
    <dbReference type="NCBI Taxonomy" id="2838589"/>
    <lineage>
        <taxon>Bacteria</taxon>
        <taxon>Bacillati</taxon>
        <taxon>Bacillota</taxon>
        <taxon>Clostridia</taxon>
        <taxon>Eubacteriales</taxon>
        <taxon>Oscillospiraceae</taxon>
        <taxon>Flavonifractor</taxon>
    </lineage>
</organism>
<reference evidence="2" key="2">
    <citation type="submission" date="2021-04" db="EMBL/GenBank/DDBJ databases">
        <authorList>
            <person name="Gilroy R."/>
        </authorList>
    </citation>
    <scope>NUCLEOTIDE SEQUENCE</scope>
    <source>
        <strain evidence="2">ChiBcec16_6824</strain>
    </source>
</reference>
<dbReference type="Proteomes" id="UP000823868">
    <property type="component" value="Unassembled WGS sequence"/>
</dbReference>
<comment type="caution">
    <text evidence="2">The sequence shown here is derived from an EMBL/GenBank/DDBJ whole genome shotgun (WGS) entry which is preliminary data.</text>
</comment>
<accession>A0A9D1Y712</accession>
<feature type="transmembrane region" description="Helical" evidence="1">
    <location>
        <begin position="35"/>
        <end position="52"/>
    </location>
</feature>
<name>A0A9D1Y712_9FIRM</name>
<reference evidence="2" key="1">
    <citation type="journal article" date="2021" name="PeerJ">
        <title>Extensive microbial diversity within the chicken gut microbiome revealed by metagenomics and culture.</title>
        <authorList>
            <person name="Gilroy R."/>
            <person name="Ravi A."/>
            <person name="Getino M."/>
            <person name="Pursley I."/>
            <person name="Horton D.L."/>
            <person name="Alikhan N.F."/>
            <person name="Baker D."/>
            <person name="Gharbi K."/>
            <person name="Hall N."/>
            <person name="Watson M."/>
            <person name="Adriaenssens E.M."/>
            <person name="Foster-Nyarko E."/>
            <person name="Jarju S."/>
            <person name="Secka A."/>
            <person name="Antonio M."/>
            <person name="Oren A."/>
            <person name="Chaudhuri R.R."/>
            <person name="La Ragione R."/>
            <person name="Hildebrand F."/>
            <person name="Pallen M.J."/>
        </authorList>
    </citation>
    <scope>NUCLEOTIDE SEQUENCE</scope>
    <source>
        <strain evidence="2">ChiBcec16_6824</strain>
    </source>
</reference>
<evidence type="ECO:0000256" key="1">
    <source>
        <dbReference type="SAM" id="Phobius"/>
    </source>
</evidence>
<dbReference type="EMBL" id="DXDX01000046">
    <property type="protein sequence ID" value="HIY20740.1"/>
    <property type="molecule type" value="Genomic_DNA"/>
</dbReference>
<proteinExistence type="predicted"/>
<evidence type="ECO:0000313" key="2">
    <source>
        <dbReference type="EMBL" id="HIY20740.1"/>
    </source>
</evidence>
<sequence length="171" mass="18825">MEIHVKTVYDQRALTAMARGLRKTVRRKRNRRSRIVGGVLMVLALLLGVSILRTGLCWQGVADLVVAVVLLAVLLTEDQVNGYFAGRKAMPGARDTETVFTEQDYVTTAQTAQTRWSYEGVCGIAEGKDYIVLALSNRHAQVYDKRGISGGTAEELLTLLQDKTGLPVTKM</sequence>
<protein>
    <submittedName>
        <fullName evidence="2">YcxB family protein</fullName>
    </submittedName>
</protein>